<keyword evidence="2" id="KW-1185">Reference proteome</keyword>
<protein>
    <submittedName>
        <fullName evidence="1">Uncharacterized protein</fullName>
    </submittedName>
</protein>
<dbReference type="RefSeq" id="WP_378112494.1">
    <property type="nucleotide sequence ID" value="NZ_JBHSNC010000043.1"/>
</dbReference>
<comment type="caution">
    <text evidence="1">The sequence shown here is derived from an EMBL/GenBank/DDBJ whole genome shotgun (WGS) entry which is preliminary data.</text>
</comment>
<reference evidence="2" key="1">
    <citation type="journal article" date="2019" name="Int. J. Syst. Evol. Microbiol.">
        <title>The Global Catalogue of Microorganisms (GCM) 10K type strain sequencing project: providing services to taxonomists for standard genome sequencing and annotation.</title>
        <authorList>
            <consortium name="The Broad Institute Genomics Platform"/>
            <consortium name="The Broad Institute Genome Sequencing Center for Infectious Disease"/>
            <person name="Wu L."/>
            <person name="Ma J."/>
        </authorList>
    </citation>
    <scope>NUCLEOTIDE SEQUENCE [LARGE SCALE GENOMIC DNA]</scope>
    <source>
        <strain evidence="2">CGMCC 1.18578</strain>
    </source>
</reference>
<evidence type="ECO:0000313" key="2">
    <source>
        <dbReference type="Proteomes" id="UP001596108"/>
    </source>
</evidence>
<dbReference type="Proteomes" id="UP001596108">
    <property type="component" value="Unassembled WGS sequence"/>
</dbReference>
<name>A0ABW0QZZ7_9BACL</name>
<evidence type="ECO:0000313" key="1">
    <source>
        <dbReference type="EMBL" id="MFC5530549.1"/>
    </source>
</evidence>
<sequence length="59" mass="6150">MNFTLPGGRAFSTTRVPSAIVIAYALFAHPSVSSVDELSGCPNALNTAAFNCSSVIFDL</sequence>
<organism evidence="1 2">
    <name type="scientific">Cohnella yongneupensis</name>
    <dbReference type="NCBI Taxonomy" id="425006"/>
    <lineage>
        <taxon>Bacteria</taxon>
        <taxon>Bacillati</taxon>
        <taxon>Bacillota</taxon>
        <taxon>Bacilli</taxon>
        <taxon>Bacillales</taxon>
        <taxon>Paenibacillaceae</taxon>
        <taxon>Cohnella</taxon>
    </lineage>
</organism>
<gene>
    <name evidence="1" type="ORF">ACFPQ4_14015</name>
</gene>
<dbReference type="EMBL" id="JBHSNC010000043">
    <property type="protein sequence ID" value="MFC5530549.1"/>
    <property type="molecule type" value="Genomic_DNA"/>
</dbReference>
<proteinExistence type="predicted"/>
<accession>A0ABW0QZZ7</accession>